<sequence length="641" mass="69169">MPSFFQSLLALTFLAIAVVAEPTLSPFVLHEKRHAIPVGWTEHRKHESHAMLPLRFGLSQSNLESMDDFINDVSHPDSPNYGNHWSAHEVAEKFAPSSDAIETVKAWLMESGIDPERIRLTKAKTWIEVDATVAEAESLMNTEYHVYKHASGKEHISCKEYHLPAHVAPHVDLVTPTLHFNAIIARSSDPALTKRSTHVGLGSPGQGFVGPQTTGQISTLFNELADCDKQITPICLRALYGLIYEPLAASKNSYGIVEYTPQAYRPADLDMFAKKYAPGNLGKRPTLVSIDGGFVQTNQSSFDFNGESNLDLEYAMALVTNKQQVTLYQAGDDVEGASFNDLLDALDGSYCTFDGGDDNSQDAIYPDPNGGYQGKKACGTVTPANVISTSYSYNEADLTAFYTARQCNEYAKLGLMGVTILYSSGDYGVAGNGGDCLNPDGTQTANGTVFNPSFPGTCPYITSIGATQITANQTVYQPESACERVIYSGGGFSNYFAMPSYQKTQVESYLKNTPPPYTSAQYNTSGTSRGFPDLSANGANYAIAIDGNFSLVYGTSASSPVVGAILTMVNDARITIGKAPIGFINPTIYSPWFADAFNDITNGTNQGCGTLGFSAVKGWDPVTGLGTPSFPKLLAKWLLMK</sequence>
<keyword evidence="9 15" id="KW-0378">Hydrolase</keyword>
<dbReference type="EMBL" id="KV417590">
    <property type="protein sequence ID" value="KZP16692.1"/>
    <property type="molecule type" value="Genomic_DNA"/>
</dbReference>
<organism evidence="18 19">
    <name type="scientific">Athelia psychrophila</name>
    <dbReference type="NCBI Taxonomy" id="1759441"/>
    <lineage>
        <taxon>Eukaryota</taxon>
        <taxon>Fungi</taxon>
        <taxon>Dikarya</taxon>
        <taxon>Basidiomycota</taxon>
        <taxon>Agaricomycotina</taxon>
        <taxon>Agaricomycetes</taxon>
        <taxon>Agaricomycetidae</taxon>
        <taxon>Atheliales</taxon>
        <taxon>Atheliaceae</taxon>
        <taxon>Athelia</taxon>
    </lineage>
</organism>
<dbReference type="SUPFAM" id="SSF54897">
    <property type="entry name" value="Protease propeptides/inhibitors"/>
    <property type="match status" value="1"/>
</dbReference>
<evidence type="ECO:0000256" key="14">
    <source>
        <dbReference type="ARBA" id="ARBA00023180"/>
    </source>
</evidence>
<reference evidence="18 19" key="1">
    <citation type="journal article" date="2016" name="Mol. Biol. Evol.">
        <title>Comparative Genomics of Early-Diverging Mushroom-Forming Fungi Provides Insights into the Origins of Lignocellulose Decay Capabilities.</title>
        <authorList>
            <person name="Nagy L.G."/>
            <person name="Riley R."/>
            <person name="Tritt A."/>
            <person name="Adam C."/>
            <person name="Daum C."/>
            <person name="Floudas D."/>
            <person name="Sun H."/>
            <person name="Yadav J.S."/>
            <person name="Pangilinan J."/>
            <person name="Larsson K.H."/>
            <person name="Matsuura K."/>
            <person name="Barry K."/>
            <person name="Labutti K."/>
            <person name="Kuo R."/>
            <person name="Ohm R.A."/>
            <person name="Bhattacharya S.S."/>
            <person name="Shirouzu T."/>
            <person name="Yoshinaga Y."/>
            <person name="Martin F.M."/>
            <person name="Grigoriev I.V."/>
            <person name="Hibbett D.S."/>
        </authorList>
    </citation>
    <scope>NUCLEOTIDE SEQUENCE [LARGE SCALE GENOMIC DNA]</scope>
    <source>
        <strain evidence="18 19">CBS 109695</strain>
    </source>
</reference>
<comment type="subcellular location">
    <subcellularLocation>
        <location evidence="3">Secreted</location>
        <location evidence="3">Extracellular space</location>
    </subcellularLocation>
</comment>
<dbReference type="FunFam" id="3.40.50.200:FF:000015">
    <property type="entry name" value="Tripeptidyl peptidase A"/>
    <property type="match status" value="1"/>
</dbReference>
<dbReference type="STRING" id="436010.A0A166FDK4"/>
<evidence type="ECO:0000256" key="4">
    <source>
        <dbReference type="ARBA" id="ARBA00012462"/>
    </source>
</evidence>
<name>A0A166FDK4_9AGAM</name>
<evidence type="ECO:0000256" key="7">
    <source>
        <dbReference type="ARBA" id="ARBA00022723"/>
    </source>
</evidence>
<feature type="binding site" evidence="15">
    <location>
        <position position="599"/>
    </location>
    <ligand>
        <name>Ca(2+)</name>
        <dbReference type="ChEBI" id="CHEBI:29108"/>
    </ligand>
</feature>
<evidence type="ECO:0000256" key="15">
    <source>
        <dbReference type="PROSITE-ProRule" id="PRU01032"/>
    </source>
</evidence>
<feature type="binding site" evidence="15">
    <location>
        <position position="600"/>
    </location>
    <ligand>
        <name>Ca(2+)</name>
        <dbReference type="ChEBI" id="CHEBI:29108"/>
    </ligand>
</feature>
<feature type="signal peptide" evidence="16">
    <location>
        <begin position="1"/>
        <end position="20"/>
    </location>
</feature>
<comment type="cofactor">
    <cofactor evidence="15">
        <name>Ca(2+)</name>
        <dbReference type="ChEBI" id="CHEBI:29108"/>
    </cofactor>
    <text evidence="15">Binds 1 Ca(2+) ion per subunit.</text>
</comment>
<evidence type="ECO:0000256" key="8">
    <source>
        <dbReference type="ARBA" id="ARBA00022729"/>
    </source>
</evidence>
<dbReference type="InterPro" id="IPR015366">
    <property type="entry name" value="S53_propep"/>
</dbReference>
<keyword evidence="5" id="KW-0964">Secreted</keyword>
<feature type="active site" description="Charge relay system" evidence="15">
    <location>
        <position position="556"/>
    </location>
</feature>
<evidence type="ECO:0000313" key="19">
    <source>
        <dbReference type="Proteomes" id="UP000076532"/>
    </source>
</evidence>
<dbReference type="GO" id="GO:0005576">
    <property type="term" value="C:extracellular region"/>
    <property type="evidence" value="ECO:0007669"/>
    <property type="project" value="UniProtKB-SubCell"/>
</dbReference>
<dbReference type="InterPro" id="IPR036852">
    <property type="entry name" value="Peptidase_S8/S53_dom_sf"/>
</dbReference>
<evidence type="ECO:0000256" key="3">
    <source>
        <dbReference type="ARBA" id="ARBA00004239"/>
    </source>
</evidence>
<dbReference type="SMART" id="SM00944">
    <property type="entry name" value="Pro-kuma_activ"/>
    <property type="match status" value="1"/>
</dbReference>
<dbReference type="AlphaFoldDB" id="A0A166FDK4"/>
<dbReference type="InterPro" id="IPR050819">
    <property type="entry name" value="Tripeptidyl-peptidase_I"/>
</dbReference>
<evidence type="ECO:0000256" key="2">
    <source>
        <dbReference type="ARBA" id="ARBA00002451"/>
    </source>
</evidence>
<feature type="active site" description="Charge relay system" evidence="15">
    <location>
        <position position="311"/>
    </location>
</feature>
<feature type="chain" id="PRO_5007873231" description="tripeptidyl-peptidase II" evidence="16">
    <location>
        <begin position="21"/>
        <end position="641"/>
    </location>
</feature>
<accession>A0A166FDK4</accession>
<keyword evidence="11 15" id="KW-0106">Calcium</keyword>
<keyword evidence="6 15" id="KW-0645">Protease</keyword>
<comment type="function">
    <text evidence="2">Secreted tripeptidyl-peptidase which degrades proteins at acidic pHs and is involved in virulence.</text>
</comment>
<evidence type="ECO:0000256" key="10">
    <source>
        <dbReference type="ARBA" id="ARBA00022825"/>
    </source>
</evidence>
<evidence type="ECO:0000256" key="9">
    <source>
        <dbReference type="ARBA" id="ARBA00022801"/>
    </source>
</evidence>
<dbReference type="CDD" id="cd04056">
    <property type="entry name" value="Peptidases_S53"/>
    <property type="match status" value="1"/>
</dbReference>
<keyword evidence="19" id="KW-1185">Reference proteome</keyword>
<evidence type="ECO:0000256" key="12">
    <source>
        <dbReference type="ARBA" id="ARBA00023026"/>
    </source>
</evidence>
<comment type="catalytic activity">
    <reaction evidence="1">
        <text>Release of an N-terminal tripeptide from a polypeptide.</text>
        <dbReference type="EC" id="3.4.14.10"/>
    </reaction>
</comment>
<keyword evidence="14" id="KW-0325">Glycoprotein</keyword>
<dbReference type="EC" id="3.4.14.10" evidence="4"/>
<keyword evidence="12" id="KW-0843">Virulence</keyword>
<dbReference type="OrthoDB" id="409122at2759"/>
<evidence type="ECO:0000256" key="16">
    <source>
        <dbReference type="SAM" id="SignalP"/>
    </source>
</evidence>
<dbReference type="GO" id="GO:0004252">
    <property type="term" value="F:serine-type endopeptidase activity"/>
    <property type="evidence" value="ECO:0007669"/>
    <property type="project" value="UniProtKB-UniRule"/>
</dbReference>
<dbReference type="GO" id="GO:0008240">
    <property type="term" value="F:tripeptidyl-peptidase activity"/>
    <property type="evidence" value="ECO:0007669"/>
    <property type="project" value="UniProtKB-EC"/>
</dbReference>
<keyword evidence="10 15" id="KW-0720">Serine protease</keyword>
<feature type="binding site" evidence="15">
    <location>
        <position position="620"/>
    </location>
    <ligand>
        <name>Ca(2+)</name>
        <dbReference type="ChEBI" id="CHEBI:29108"/>
    </ligand>
</feature>
<feature type="domain" description="Peptidase S53" evidence="17">
    <location>
        <begin position="230"/>
        <end position="640"/>
    </location>
</feature>
<evidence type="ECO:0000256" key="5">
    <source>
        <dbReference type="ARBA" id="ARBA00022525"/>
    </source>
</evidence>
<dbReference type="PANTHER" id="PTHR14218:SF19">
    <property type="entry name" value="SERINE PROTEASE AORO, PUTATIVE (AFU_ORTHOLOGUE AFUA_6G10250)-RELATED"/>
    <property type="match status" value="1"/>
</dbReference>
<evidence type="ECO:0000259" key="17">
    <source>
        <dbReference type="PROSITE" id="PS51695"/>
    </source>
</evidence>
<dbReference type="CDD" id="cd11377">
    <property type="entry name" value="Pro-peptidase_S53"/>
    <property type="match status" value="1"/>
</dbReference>
<keyword evidence="7 15" id="KW-0479">Metal-binding</keyword>
<evidence type="ECO:0000313" key="18">
    <source>
        <dbReference type="EMBL" id="KZP16692.1"/>
    </source>
</evidence>
<dbReference type="SUPFAM" id="SSF52743">
    <property type="entry name" value="Subtilisin-like"/>
    <property type="match status" value="1"/>
</dbReference>
<dbReference type="PROSITE" id="PS51695">
    <property type="entry name" value="SEDOLISIN"/>
    <property type="match status" value="1"/>
</dbReference>
<keyword evidence="13" id="KW-0865">Zymogen</keyword>
<keyword evidence="8 16" id="KW-0732">Signal</keyword>
<gene>
    <name evidence="18" type="ORF">FIBSPDRAFT_934451</name>
</gene>
<evidence type="ECO:0000256" key="13">
    <source>
        <dbReference type="ARBA" id="ARBA00023145"/>
    </source>
</evidence>
<dbReference type="Proteomes" id="UP000076532">
    <property type="component" value="Unassembled WGS sequence"/>
</dbReference>
<dbReference type="GO" id="GO:0046872">
    <property type="term" value="F:metal ion binding"/>
    <property type="evidence" value="ECO:0007669"/>
    <property type="project" value="UniProtKB-UniRule"/>
</dbReference>
<dbReference type="GO" id="GO:0006508">
    <property type="term" value="P:proteolysis"/>
    <property type="evidence" value="ECO:0007669"/>
    <property type="project" value="UniProtKB-KW"/>
</dbReference>
<protein>
    <recommendedName>
        <fullName evidence="4">tripeptidyl-peptidase II</fullName>
        <ecNumber evidence="4">3.4.14.10</ecNumber>
    </recommendedName>
</protein>
<proteinExistence type="predicted"/>
<dbReference type="PANTHER" id="PTHR14218">
    <property type="entry name" value="PROTEASE S8 TRIPEPTIDYL PEPTIDASE I CLN2"/>
    <property type="match status" value="1"/>
</dbReference>
<evidence type="ECO:0000256" key="6">
    <source>
        <dbReference type="ARBA" id="ARBA00022670"/>
    </source>
</evidence>
<evidence type="ECO:0000256" key="1">
    <source>
        <dbReference type="ARBA" id="ARBA00001910"/>
    </source>
</evidence>
<dbReference type="Pfam" id="PF09286">
    <property type="entry name" value="Pro-kuma_activ"/>
    <property type="match status" value="1"/>
</dbReference>
<dbReference type="Gene3D" id="3.40.50.200">
    <property type="entry name" value="Peptidase S8/S53 domain"/>
    <property type="match status" value="1"/>
</dbReference>
<evidence type="ECO:0000256" key="11">
    <source>
        <dbReference type="ARBA" id="ARBA00022837"/>
    </source>
</evidence>
<feature type="binding site" evidence="15">
    <location>
        <position position="618"/>
    </location>
    <ligand>
        <name>Ca(2+)</name>
        <dbReference type="ChEBI" id="CHEBI:29108"/>
    </ligand>
</feature>
<feature type="active site" description="Charge relay system" evidence="15">
    <location>
        <position position="307"/>
    </location>
</feature>
<dbReference type="InterPro" id="IPR030400">
    <property type="entry name" value="Sedolisin_dom"/>
</dbReference>